<organism evidence="2 3">
    <name type="scientific">Plectus sambesii</name>
    <dbReference type="NCBI Taxonomy" id="2011161"/>
    <lineage>
        <taxon>Eukaryota</taxon>
        <taxon>Metazoa</taxon>
        <taxon>Ecdysozoa</taxon>
        <taxon>Nematoda</taxon>
        <taxon>Chromadorea</taxon>
        <taxon>Plectida</taxon>
        <taxon>Plectina</taxon>
        <taxon>Plectoidea</taxon>
        <taxon>Plectidae</taxon>
        <taxon>Plectus</taxon>
    </lineage>
</organism>
<proteinExistence type="predicted"/>
<dbReference type="Proteomes" id="UP000887566">
    <property type="component" value="Unplaced"/>
</dbReference>
<protein>
    <submittedName>
        <fullName evidence="3">Uncharacterized protein</fullName>
    </submittedName>
</protein>
<reference evidence="3" key="1">
    <citation type="submission" date="2022-11" db="UniProtKB">
        <authorList>
            <consortium name="WormBaseParasite"/>
        </authorList>
    </citation>
    <scope>IDENTIFICATION</scope>
</reference>
<evidence type="ECO:0000313" key="2">
    <source>
        <dbReference type="Proteomes" id="UP000887566"/>
    </source>
</evidence>
<feature type="region of interest" description="Disordered" evidence="1">
    <location>
        <begin position="59"/>
        <end position="110"/>
    </location>
</feature>
<dbReference type="AlphaFoldDB" id="A0A914W9W4"/>
<dbReference type="WBParaSite" id="PSAMB.scaffold362size54471.g5100.t1">
    <property type="protein sequence ID" value="PSAMB.scaffold362size54471.g5100.t1"/>
    <property type="gene ID" value="PSAMB.scaffold362size54471.g5100"/>
</dbReference>
<feature type="compositionally biased region" description="Polar residues" evidence="1">
    <location>
        <begin position="74"/>
        <end position="94"/>
    </location>
</feature>
<sequence length="138" mass="14654">MMKRWDKGTGRGNKIIKSNGSFRNRRWLGNGAFFGLPASALCQLELGQSAIRRAPECGRRLVSAQASSSSSSSGEKTQPTSTRSADSQKKTANTRLGRPSRFAEGAEDGAGVEEARGAYFRAAAPGKTRARSSAASSR</sequence>
<keyword evidence="2" id="KW-1185">Reference proteome</keyword>
<evidence type="ECO:0000313" key="3">
    <source>
        <dbReference type="WBParaSite" id="PSAMB.scaffold362size54471.g5100.t1"/>
    </source>
</evidence>
<evidence type="ECO:0000256" key="1">
    <source>
        <dbReference type="SAM" id="MobiDB-lite"/>
    </source>
</evidence>
<accession>A0A914W9W4</accession>
<name>A0A914W9W4_9BILA</name>